<accession>A0AB33V7Y5</accession>
<feature type="region of interest" description="Disordered" evidence="9">
    <location>
        <begin position="108"/>
        <end position="129"/>
    </location>
</feature>
<proteinExistence type="inferred from homology"/>
<feature type="transmembrane region" description="Helical" evidence="8">
    <location>
        <begin position="433"/>
        <end position="451"/>
    </location>
</feature>
<feature type="transmembrane region" description="Helical" evidence="8">
    <location>
        <begin position="380"/>
        <end position="397"/>
    </location>
</feature>
<keyword evidence="7 8" id="KW-0472">Membrane</keyword>
<keyword evidence="4 8" id="KW-1003">Cell membrane</keyword>
<dbReference type="Pfam" id="PF01925">
    <property type="entry name" value="TauE"/>
    <property type="match status" value="1"/>
</dbReference>
<keyword evidence="3" id="KW-0813">Transport</keyword>
<comment type="caution">
    <text evidence="10">The sequence shown here is derived from an EMBL/GenBank/DDBJ whole genome shotgun (WGS) entry which is preliminary data.</text>
</comment>
<evidence type="ECO:0000256" key="3">
    <source>
        <dbReference type="ARBA" id="ARBA00022448"/>
    </source>
</evidence>
<dbReference type="PANTHER" id="PTHR30269">
    <property type="entry name" value="TRANSMEMBRANE PROTEIN YFCA"/>
    <property type="match status" value="1"/>
</dbReference>
<evidence type="ECO:0000256" key="2">
    <source>
        <dbReference type="ARBA" id="ARBA00009142"/>
    </source>
</evidence>
<reference evidence="10 11" key="1">
    <citation type="journal article" date="2006" name="Mol. Plant Microbe Interact.">
        <title>Identification of open reading frames unique to a select agent: Ralstonia solanacearum race 3 biovar 2.</title>
        <authorList>
            <person name="Gabriel D.W."/>
            <person name="Allen C."/>
            <person name="Schell M."/>
            <person name="Denny T.P."/>
            <person name="Greenberg J.T."/>
            <person name="Duan Y.P."/>
            <person name="Flores-Cruz Z."/>
            <person name="Huang Q."/>
            <person name="Clifford J.M."/>
            <person name="Presting G."/>
            <person name="Gonzalez E.T."/>
            <person name="Reddy J."/>
            <person name="Elphinstone J."/>
            <person name="Swanson J."/>
            <person name="Yao J."/>
            <person name="Mulholland V."/>
            <person name="Liu L."/>
            <person name="Farmerie W."/>
            <person name="Patnaikuni M."/>
            <person name="Balogh B."/>
            <person name="Norman D."/>
            <person name="Alvarez A."/>
            <person name="Castillo J.A."/>
            <person name="Jones J."/>
            <person name="Saddler G."/>
            <person name="Walunas T."/>
            <person name="Zhukov A."/>
            <person name="Mikhailova N."/>
        </authorList>
    </citation>
    <scope>NUCLEOTIDE SEQUENCE [LARGE SCALE GENOMIC DNA]</scope>
    <source>
        <strain evidence="10 11">UW551</strain>
    </source>
</reference>
<evidence type="ECO:0000256" key="6">
    <source>
        <dbReference type="ARBA" id="ARBA00022989"/>
    </source>
</evidence>
<dbReference type="Proteomes" id="UP000005933">
    <property type="component" value="Unassembled WGS sequence"/>
</dbReference>
<dbReference type="GO" id="GO:0005886">
    <property type="term" value="C:plasma membrane"/>
    <property type="evidence" value="ECO:0007669"/>
    <property type="project" value="UniProtKB-SubCell"/>
</dbReference>
<keyword evidence="5 8" id="KW-0812">Transmembrane</keyword>
<gene>
    <name evidence="10" type="ORF">RRSL_00807</name>
</gene>
<protein>
    <recommendedName>
        <fullName evidence="8">Probable membrane transporter protein</fullName>
    </recommendedName>
</protein>
<evidence type="ECO:0000256" key="4">
    <source>
        <dbReference type="ARBA" id="ARBA00022475"/>
    </source>
</evidence>
<sequence length="456" mass="47769">MAGSSGMPPILVGADRQEKCIRRRHPCNGCMTMAPSSESAHAAIHPPCLSGRPRPPAVGAGRRLCRRAAPTGACRRCAARPSEPAPVPAGRRRGIAVGGRAGFAGAAPGAGRAGGVAAGRRPGVRRRAAHARCRARRGGRVRSRTWHTPRPAATRRTVRRRCRRARLCPGGNRVLAAGRAPRAQVAGLAVSAVLSFCPFPVGFPMEFVLLAAAAFLAGLIDAVAGGGGLVQIPALFSAYPNLAPATLIGTNKLASMSGTATAAVRYGRTVRIYWGATAPAMVTAFLCSLLGAWALTHIPAEPLRRALPFVLAVLLVYTVAKKDLGAEHAPSLSGWRERATALLAGAVLGFYDGVFGPGTGSFLMIVFVRVFGYDFLHASASTKIVNLATNVAALLLLAAKGHVWWQLGLVMAVANVLGNQAGSYLALKHGSRFVRKVFIVVVLALILKTAYDAFIR</sequence>
<evidence type="ECO:0000256" key="7">
    <source>
        <dbReference type="ARBA" id="ARBA00023136"/>
    </source>
</evidence>
<evidence type="ECO:0000256" key="9">
    <source>
        <dbReference type="SAM" id="MobiDB-lite"/>
    </source>
</evidence>
<organism evidence="10 11">
    <name type="scientific">Ralstonia solanacearum (strain UW551)</name>
    <dbReference type="NCBI Taxonomy" id="342110"/>
    <lineage>
        <taxon>Bacteria</taxon>
        <taxon>Pseudomonadati</taxon>
        <taxon>Pseudomonadota</taxon>
        <taxon>Betaproteobacteria</taxon>
        <taxon>Burkholderiales</taxon>
        <taxon>Burkholderiaceae</taxon>
        <taxon>Ralstonia</taxon>
        <taxon>Ralstonia solanacearum species complex</taxon>
    </lineage>
</organism>
<feature type="transmembrane region" description="Helical" evidence="8">
    <location>
        <begin position="207"/>
        <end position="230"/>
    </location>
</feature>
<evidence type="ECO:0000256" key="1">
    <source>
        <dbReference type="ARBA" id="ARBA00004651"/>
    </source>
</evidence>
<evidence type="ECO:0000313" key="10">
    <source>
        <dbReference type="EMBL" id="EAP70983.1"/>
    </source>
</evidence>
<name>A0AB33V7Y5_RALSU</name>
<dbReference type="EMBL" id="AAKL01000072">
    <property type="protein sequence ID" value="EAP70983.1"/>
    <property type="molecule type" value="Genomic_DNA"/>
</dbReference>
<dbReference type="PANTHER" id="PTHR30269:SF0">
    <property type="entry name" value="MEMBRANE TRANSPORTER PROTEIN YFCA-RELATED"/>
    <property type="match status" value="1"/>
</dbReference>
<feature type="transmembrane region" description="Helical" evidence="8">
    <location>
        <begin position="272"/>
        <end position="296"/>
    </location>
</feature>
<keyword evidence="6 8" id="KW-1133">Transmembrane helix</keyword>
<evidence type="ECO:0000256" key="8">
    <source>
        <dbReference type="RuleBase" id="RU363041"/>
    </source>
</evidence>
<comment type="subcellular location">
    <subcellularLocation>
        <location evidence="1 8">Cell membrane</location>
        <topology evidence="1 8">Multi-pass membrane protein</topology>
    </subcellularLocation>
</comment>
<evidence type="ECO:0000313" key="11">
    <source>
        <dbReference type="Proteomes" id="UP000005933"/>
    </source>
</evidence>
<comment type="similarity">
    <text evidence="2 8">Belongs to the 4-toluene sulfonate uptake permease (TSUP) (TC 2.A.102) family.</text>
</comment>
<dbReference type="AlphaFoldDB" id="A0AB33V7Y5"/>
<feature type="transmembrane region" description="Helical" evidence="8">
    <location>
        <begin position="341"/>
        <end position="368"/>
    </location>
</feature>
<dbReference type="InterPro" id="IPR002781">
    <property type="entry name" value="TM_pro_TauE-like"/>
</dbReference>
<dbReference type="InterPro" id="IPR052017">
    <property type="entry name" value="TSUP"/>
</dbReference>
<evidence type="ECO:0000256" key="5">
    <source>
        <dbReference type="ARBA" id="ARBA00022692"/>
    </source>
</evidence>